<feature type="region of interest" description="Disordered" evidence="1">
    <location>
        <begin position="1"/>
        <end position="85"/>
    </location>
</feature>
<dbReference type="InterPro" id="IPR046521">
    <property type="entry name" value="DUF6698"/>
</dbReference>
<evidence type="ECO:0008006" key="4">
    <source>
        <dbReference type="Google" id="ProtNLM"/>
    </source>
</evidence>
<dbReference type="Proteomes" id="UP001219525">
    <property type="component" value="Unassembled WGS sequence"/>
</dbReference>
<comment type="caution">
    <text evidence="2">The sequence shown here is derived from an EMBL/GenBank/DDBJ whole genome shotgun (WGS) entry which is preliminary data.</text>
</comment>
<gene>
    <name evidence="2" type="ORF">GGX14DRAFT_398689</name>
</gene>
<reference evidence="2" key="1">
    <citation type="submission" date="2023-03" db="EMBL/GenBank/DDBJ databases">
        <title>Massive genome expansion in bonnet fungi (Mycena s.s.) driven by repeated elements and novel gene families across ecological guilds.</title>
        <authorList>
            <consortium name="Lawrence Berkeley National Laboratory"/>
            <person name="Harder C.B."/>
            <person name="Miyauchi S."/>
            <person name="Viragh M."/>
            <person name="Kuo A."/>
            <person name="Thoen E."/>
            <person name="Andreopoulos B."/>
            <person name="Lu D."/>
            <person name="Skrede I."/>
            <person name="Drula E."/>
            <person name="Henrissat B."/>
            <person name="Morin E."/>
            <person name="Kohler A."/>
            <person name="Barry K."/>
            <person name="LaButti K."/>
            <person name="Morin E."/>
            <person name="Salamov A."/>
            <person name="Lipzen A."/>
            <person name="Mereny Z."/>
            <person name="Hegedus B."/>
            <person name="Baldrian P."/>
            <person name="Stursova M."/>
            <person name="Weitz H."/>
            <person name="Taylor A."/>
            <person name="Grigoriev I.V."/>
            <person name="Nagy L.G."/>
            <person name="Martin F."/>
            <person name="Kauserud H."/>
        </authorList>
    </citation>
    <scope>NUCLEOTIDE SEQUENCE</scope>
    <source>
        <strain evidence="2">9144</strain>
    </source>
</reference>
<organism evidence="2 3">
    <name type="scientific">Mycena pura</name>
    <dbReference type="NCBI Taxonomy" id="153505"/>
    <lineage>
        <taxon>Eukaryota</taxon>
        <taxon>Fungi</taxon>
        <taxon>Dikarya</taxon>
        <taxon>Basidiomycota</taxon>
        <taxon>Agaricomycotina</taxon>
        <taxon>Agaricomycetes</taxon>
        <taxon>Agaricomycetidae</taxon>
        <taxon>Agaricales</taxon>
        <taxon>Marasmiineae</taxon>
        <taxon>Mycenaceae</taxon>
        <taxon>Mycena</taxon>
    </lineage>
</organism>
<evidence type="ECO:0000256" key="1">
    <source>
        <dbReference type="SAM" id="MobiDB-lite"/>
    </source>
</evidence>
<protein>
    <recommendedName>
        <fullName evidence="4">Fungal-type protein kinase domain-containing protein</fullName>
    </recommendedName>
</protein>
<evidence type="ECO:0000313" key="3">
    <source>
        <dbReference type="Proteomes" id="UP001219525"/>
    </source>
</evidence>
<accession>A0AAD6V9K4</accession>
<keyword evidence="3" id="KW-1185">Reference proteome</keyword>
<evidence type="ECO:0000313" key="2">
    <source>
        <dbReference type="EMBL" id="KAJ7203526.1"/>
    </source>
</evidence>
<proteinExistence type="predicted"/>
<dbReference type="AlphaFoldDB" id="A0AAD6V9K4"/>
<dbReference type="Pfam" id="PF20414">
    <property type="entry name" value="DUF6698"/>
    <property type="match status" value="1"/>
</dbReference>
<sequence>MPLRDSTNFSDLPPSSSPTPSSPTSQIASLKAANERLETRLRVAQQKAQRKKKSKKRKRNSSPSPTSDDDNDDSPTANRRRTAKTVIGPDYHAYGRDIGRLHGPFLDILAILLHGIKVATDLEYEEEEETRAIISVSQDEDAVEDVACLISGGMDATRGEDGNTARSHIMSIIGQPTVIKVLRGFHNEHTAALLLPPALQHHASDADLHQKVLDGTIKIDGRQLPVFLFPRGRYLTVFQLAKAMYTGPASIFQGDGWRATKPGHAAILRLKQFTPRMVAYIACQARFALSSQHAYNKIDGTFDYDVFFWFIVKAFDREQTRKTVLPLFNKAVLGRAEGLGTDLPAAESSVEQPPAGPDPLELLWAAADVLAAGAVAAA</sequence>
<dbReference type="EMBL" id="JARJCW010000050">
    <property type="protein sequence ID" value="KAJ7203526.1"/>
    <property type="molecule type" value="Genomic_DNA"/>
</dbReference>
<feature type="compositionally biased region" description="Polar residues" evidence="1">
    <location>
        <begin position="1"/>
        <end position="10"/>
    </location>
</feature>
<feature type="compositionally biased region" description="Basic residues" evidence="1">
    <location>
        <begin position="48"/>
        <end position="60"/>
    </location>
</feature>
<name>A0AAD6V9K4_9AGAR</name>